<gene>
    <name evidence="2" type="ORF">DN068_06865</name>
</gene>
<accession>A0A2W2AEJ7</accession>
<evidence type="ECO:0000313" key="3">
    <source>
        <dbReference type="Proteomes" id="UP000248745"/>
    </source>
</evidence>
<dbReference type="Proteomes" id="UP000248745">
    <property type="component" value="Unassembled WGS sequence"/>
</dbReference>
<dbReference type="OrthoDB" id="1495494at2"/>
<proteinExistence type="predicted"/>
<keyword evidence="1" id="KW-0472">Membrane</keyword>
<reference evidence="2 3" key="1">
    <citation type="submission" date="2018-06" db="EMBL/GenBank/DDBJ databases">
        <title>Mucibacter soli gen. nov., sp. nov., a new member of the family Chitinophagaceae producing mucin.</title>
        <authorList>
            <person name="Kim M.-K."/>
            <person name="Park S."/>
            <person name="Kim T.-S."/>
            <person name="Joung Y."/>
            <person name="Han J.-H."/>
            <person name="Kim S.B."/>
        </authorList>
    </citation>
    <scope>NUCLEOTIDE SEQUENCE [LARGE SCALE GENOMIC DNA]</scope>
    <source>
        <strain evidence="2 3">R1-15</strain>
    </source>
</reference>
<evidence type="ECO:0000313" key="2">
    <source>
        <dbReference type="EMBL" id="PZF73711.1"/>
    </source>
</evidence>
<feature type="transmembrane region" description="Helical" evidence="1">
    <location>
        <begin position="115"/>
        <end position="139"/>
    </location>
</feature>
<keyword evidence="1" id="KW-0812">Transmembrane</keyword>
<keyword evidence="3" id="KW-1185">Reference proteome</keyword>
<dbReference type="AlphaFoldDB" id="A0A2W2AEJ7"/>
<feature type="transmembrane region" description="Helical" evidence="1">
    <location>
        <begin position="20"/>
        <end position="38"/>
    </location>
</feature>
<protein>
    <submittedName>
        <fullName evidence="2">Uncharacterized protein</fullName>
    </submittedName>
</protein>
<evidence type="ECO:0000256" key="1">
    <source>
        <dbReference type="SAM" id="Phobius"/>
    </source>
</evidence>
<sequence length="181" mass="20172">MMPEMQEHQKKAFDFAADLIKQIITLSVAVITLGIGGMDKLNGYDNRGTLKLIFILYVVAIIFGIFALMNLTGALDIRTINTFNENADKRNSGISDPRKKIPHVVPETLSIYSRVVRWCSVIQVLSFGAAIIMTCSFAFSMLDSPSKANDGKMVVLQSLNARDSALMKQMKIDTIYYRIAK</sequence>
<dbReference type="EMBL" id="QKTW01000010">
    <property type="protein sequence ID" value="PZF73711.1"/>
    <property type="molecule type" value="Genomic_DNA"/>
</dbReference>
<keyword evidence="1" id="KW-1133">Transmembrane helix</keyword>
<feature type="transmembrane region" description="Helical" evidence="1">
    <location>
        <begin position="50"/>
        <end position="69"/>
    </location>
</feature>
<name>A0A2W2AEJ7_9BACT</name>
<organism evidence="2 3">
    <name type="scientific">Taibaiella soli</name>
    <dbReference type="NCBI Taxonomy" id="1649169"/>
    <lineage>
        <taxon>Bacteria</taxon>
        <taxon>Pseudomonadati</taxon>
        <taxon>Bacteroidota</taxon>
        <taxon>Chitinophagia</taxon>
        <taxon>Chitinophagales</taxon>
        <taxon>Chitinophagaceae</taxon>
        <taxon>Taibaiella</taxon>
    </lineage>
</organism>
<dbReference type="RefSeq" id="WP_110998161.1">
    <property type="nucleotide sequence ID" value="NZ_QKTW01000010.1"/>
</dbReference>
<comment type="caution">
    <text evidence="2">The sequence shown here is derived from an EMBL/GenBank/DDBJ whole genome shotgun (WGS) entry which is preliminary data.</text>
</comment>